<dbReference type="InterPro" id="IPR048349">
    <property type="entry name" value="CCDC22_N"/>
</dbReference>
<dbReference type="EMBL" id="BAAFRS010000276">
    <property type="protein sequence ID" value="GAB1226144.1"/>
    <property type="molecule type" value="Genomic_DNA"/>
</dbReference>
<evidence type="ECO:0000256" key="1">
    <source>
        <dbReference type="SAM" id="Coils"/>
    </source>
</evidence>
<feature type="domain" description="CCDC22 N-terminal" evidence="2">
    <location>
        <begin position="1"/>
        <end position="111"/>
    </location>
</feature>
<organism evidence="3 4">
    <name type="scientific">Entamoeba nuttalli</name>
    <dbReference type="NCBI Taxonomy" id="412467"/>
    <lineage>
        <taxon>Eukaryota</taxon>
        <taxon>Amoebozoa</taxon>
        <taxon>Evosea</taxon>
        <taxon>Archamoebae</taxon>
        <taxon>Mastigamoebida</taxon>
        <taxon>Entamoebidae</taxon>
        <taxon>Entamoeba</taxon>
    </lineage>
</organism>
<proteinExistence type="predicted"/>
<dbReference type="InterPro" id="IPR008530">
    <property type="entry name" value="CCDC22"/>
</dbReference>
<keyword evidence="1" id="KW-0175">Coiled coil</keyword>
<evidence type="ECO:0000313" key="3">
    <source>
        <dbReference type="EMBL" id="GAB1226144.1"/>
    </source>
</evidence>
<name>A0ABQ0DTF8_9EUKA</name>
<accession>A0ABQ0DTF8</accession>
<reference evidence="3 4" key="1">
    <citation type="journal article" date="2019" name="PLoS Negl. Trop. Dis.">
        <title>Whole genome sequencing of Entamoeba nuttalli reveals mammalian host-related molecular signatures and a novel octapeptide-repeat surface protein.</title>
        <authorList>
            <person name="Tanaka M."/>
            <person name="Makiuchi T."/>
            <person name="Komiyama T."/>
            <person name="Shiina T."/>
            <person name="Osaki K."/>
            <person name="Tachibana H."/>
        </authorList>
    </citation>
    <scope>NUCLEOTIDE SEQUENCE [LARGE SCALE GENOMIC DNA]</scope>
    <source>
        <strain evidence="3 4">P19-061405</strain>
    </source>
</reference>
<dbReference type="Pfam" id="PF21674">
    <property type="entry name" value="CCDC22_N"/>
    <property type="match status" value="1"/>
</dbReference>
<dbReference type="PANTHER" id="PTHR15668:SF4">
    <property type="entry name" value="COILED-COIL DOMAIN-CONTAINING PROTEIN 22"/>
    <property type="match status" value="1"/>
</dbReference>
<sequence length="540" mass="63873">MQEAEEILFGSLHNCGVVIPKGIDTLKGVISESGVFYNLTTQILKIIDQQKYGIFTDSIPKQTSEKVRVCAKQASIIKEMGFNETIGYHQILYPKTTDVTNILNFLMKYIPDDLSTNKSIRNSISKTLYDIVHNMNDEKKRRILPQTPIRQKDINQRKRVNSILQKILQKKVEEQNDIIAEMKSNAKTQVRKEIIKKEENEEEEKKEEEDVMVAVELKESKNEKKIRLESELDEIVKERQQVEDILQKIKTRIEKVEDYINEGKNELKEMIKEKEELMKKQKTLERQKIIREKVKDIDANDKDEYIEKLEELKQSEMNKLEGLKQKWTLYEDEMKKEVQENEKKNNIIIEETKQKAKEVKQIRQKGKAIILEIQSLDEDIKEKEQVNTRLDKKMQRQTYIDRTISMTKFLKKQDKDLEKIFNDTNTIKSDLTQMKIKVSENYINLIRLIRENTKFKEETKHSLITQITKMNDLFSSLVSLEIQRGELNSTTLLSQEKYEKTQSRVEELGYVDVKKDFDELHKLNLEMINKINEFNQKQEA</sequence>
<evidence type="ECO:0000313" key="4">
    <source>
        <dbReference type="Proteomes" id="UP001628156"/>
    </source>
</evidence>
<gene>
    <name evidence="3" type="ORF">ENUP19_0276G0003</name>
</gene>
<comment type="caution">
    <text evidence="3">The sequence shown here is derived from an EMBL/GenBank/DDBJ whole genome shotgun (WGS) entry which is preliminary data.</text>
</comment>
<dbReference type="PANTHER" id="PTHR15668">
    <property type="entry name" value="JM1 PROTEIN"/>
    <property type="match status" value="1"/>
</dbReference>
<evidence type="ECO:0000259" key="2">
    <source>
        <dbReference type="Pfam" id="PF21674"/>
    </source>
</evidence>
<keyword evidence="4" id="KW-1185">Reference proteome</keyword>
<feature type="coiled-coil region" evidence="1">
    <location>
        <begin position="165"/>
        <end position="393"/>
    </location>
</feature>
<dbReference type="Proteomes" id="UP001628156">
    <property type="component" value="Unassembled WGS sequence"/>
</dbReference>
<protein>
    <recommendedName>
        <fullName evidence="2">CCDC22 N-terminal domain-containing protein</fullName>
    </recommendedName>
</protein>